<dbReference type="CDD" id="cd20704">
    <property type="entry name" value="Orc3"/>
    <property type="match status" value="1"/>
</dbReference>
<dbReference type="GO" id="GO:0003688">
    <property type="term" value="F:DNA replication origin binding"/>
    <property type="evidence" value="ECO:0007669"/>
    <property type="project" value="TreeGrafter"/>
</dbReference>
<evidence type="ECO:0000313" key="14">
    <source>
        <dbReference type="EMBL" id="KAJ1919387.1"/>
    </source>
</evidence>
<evidence type="ECO:0000256" key="10">
    <source>
        <dbReference type="SAM" id="MobiDB-lite"/>
    </source>
</evidence>
<evidence type="ECO:0000256" key="3">
    <source>
        <dbReference type="ARBA" id="ARBA00019085"/>
    </source>
</evidence>
<dbReference type="GO" id="GO:0006270">
    <property type="term" value="P:DNA replication initiation"/>
    <property type="evidence" value="ECO:0007669"/>
    <property type="project" value="TreeGrafter"/>
</dbReference>
<organism evidence="14 15">
    <name type="scientific">Mycoemilia scoparia</name>
    <dbReference type="NCBI Taxonomy" id="417184"/>
    <lineage>
        <taxon>Eukaryota</taxon>
        <taxon>Fungi</taxon>
        <taxon>Fungi incertae sedis</taxon>
        <taxon>Zoopagomycota</taxon>
        <taxon>Kickxellomycotina</taxon>
        <taxon>Kickxellomycetes</taxon>
        <taxon>Kickxellales</taxon>
        <taxon>Kickxellaceae</taxon>
        <taxon>Mycoemilia</taxon>
    </lineage>
</organism>
<dbReference type="OrthoDB" id="10265211at2759"/>
<dbReference type="Proteomes" id="UP001150538">
    <property type="component" value="Unassembled WGS sequence"/>
</dbReference>
<feature type="compositionally biased region" description="Polar residues" evidence="10">
    <location>
        <begin position="358"/>
        <end position="371"/>
    </location>
</feature>
<evidence type="ECO:0000256" key="1">
    <source>
        <dbReference type="ARBA" id="ARBA00004123"/>
    </source>
</evidence>
<dbReference type="PANTHER" id="PTHR12748">
    <property type="entry name" value="ORIGIN RECOGNITION COMPLEX SUBUNIT 3"/>
    <property type="match status" value="1"/>
</dbReference>
<protein>
    <recommendedName>
        <fullName evidence="3">Origin recognition complex subunit 3</fullName>
    </recommendedName>
</protein>
<feature type="domain" description="Origin recognition complex subunit 3 insertion" evidence="13">
    <location>
        <begin position="189"/>
        <end position="317"/>
    </location>
</feature>
<keyword evidence="6" id="KW-0238">DNA-binding</keyword>
<comment type="similarity">
    <text evidence="2">Belongs to the ORC3 family.</text>
</comment>
<dbReference type="AlphaFoldDB" id="A0A9W8A3K1"/>
<evidence type="ECO:0000256" key="5">
    <source>
        <dbReference type="ARBA" id="ARBA00022705"/>
    </source>
</evidence>
<dbReference type="InterPro" id="IPR040855">
    <property type="entry name" value="ORC_WH_C"/>
</dbReference>
<dbReference type="InterPro" id="IPR045663">
    <property type="entry name" value="ORC3_ins"/>
</dbReference>
<evidence type="ECO:0000256" key="2">
    <source>
        <dbReference type="ARBA" id="ARBA00010977"/>
    </source>
</evidence>
<evidence type="ECO:0000259" key="12">
    <source>
        <dbReference type="Pfam" id="PF18137"/>
    </source>
</evidence>
<dbReference type="Pfam" id="PF19675">
    <property type="entry name" value="ORC3_ins"/>
    <property type="match status" value="1"/>
</dbReference>
<keyword evidence="5" id="KW-0235">DNA replication</keyword>
<dbReference type="InterPro" id="IPR020795">
    <property type="entry name" value="ORC3"/>
</dbReference>
<dbReference type="Pfam" id="PF07034">
    <property type="entry name" value="ORC3_N"/>
    <property type="match status" value="1"/>
</dbReference>
<dbReference type="PANTHER" id="PTHR12748:SF0">
    <property type="entry name" value="ORIGIN RECOGNITION COMPLEX SUBUNIT 3"/>
    <property type="match status" value="1"/>
</dbReference>
<reference evidence="14" key="1">
    <citation type="submission" date="2022-07" db="EMBL/GenBank/DDBJ databases">
        <title>Phylogenomic reconstructions and comparative analyses of Kickxellomycotina fungi.</title>
        <authorList>
            <person name="Reynolds N.K."/>
            <person name="Stajich J.E."/>
            <person name="Barry K."/>
            <person name="Grigoriev I.V."/>
            <person name="Crous P."/>
            <person name="Smith M.E."/>
        </authorList>
    </citation>
    <scope>NUCLEOTIDE SEQUENCE</scope>
    <source>
        <strain evidence="14">NBRC 100468</strain>
    </source>
</reference>
<dbReference type="GO" id="GO:0031261">
    <property type="term" value="C:DNA replication preinitiation complex"/>
    <property type="evidence" value="ECO:0007669"/>
    <property type="project" value="TreeGrafter"/>
</dbReference>
<evidence type="ECO:0000256" key="7">
    <source>
        <dbReference type="ARBA" id="ARBA00023242"/>
    </source>
</evidence>
<dbReference type="EMBL" id="JANBPU010000027">
    <property type="protein sequence ID" value="KAJ1919387.1"/>
    <property type="molecule type" value="Genomic_DNA"/>
</dbReference>
<feature type="domain" description="Origin recognition complex subunit 3 N-terminal" evidence="11">
    <location>
        <begin position="80"/>
        <end position="171"/>
    </location>
</feature>
<dbReference type="Pfam" id="PF18137">
    <property type="entry name" value="WHD_ORC"/>
    <property type="match status" value="1"/>
</dbReference>
<evidence type="ECO:0000256" key="6">
    <source>
        <dbReference type="ARBA" id="ARBA00023125"/>
    </source>
</evidence>
<feature type="region of interest" description="Disordered" evidence="10">
    <location>
        <begin position="351"/>
        <end position="372"/>
    </location>
</feature>
<comment type="function">
    <text evidence="9">Component of the origin recognition complex (ORC) that binds origins of replication. DNA-binding is ATP-dependent. The specific DNA sequences that define origins of replication have not been identified yet. ORC is required to assemble the pre-replication complex necessary to initiate DNA replication. Binds histone H3 and H4 trimethylation marks H3K9me3, H3K27me3 and H4K20me3.</text>
</comment>
<evidence type="ECO:0000259" key="11">
    <source>
        <dbReference type="Pfam" id="PF07034"/>
    </source>
</evidence>
<evidence type="ECO:0000313" key="15">
    <source>
        <dbReference type="Proteomes" id="UP001150538"/>
    </source>
</evidence>
<sequence length="550" mass="63016">MRDLNDPFDSTSEYVFVVKPKLDQPSLTIDGVGHSDYDGFRPLLSGKENLRMLKWRKKLFNQVWAGIESDVEYFVAYSNATSYGTLSQTLSNGALSKISVEKFNIHRSNELINGIISKVIVPCSGGFSLGYESYRHLMDQFLLYNFSVKSFLSHLKYAIMHHFYANPLSILHMLYDGNKRSLIHPKELKLSQDHIELIRMLPSVRRYIEDTYKDDKEAMKLAIVDDKYFVEVIIQRMMESLTEYREKYRAGLKIIQCLQDLMEPSQRKAIRTLHLYGLNDDFEQCVYWETVANTIKRLNRKKMVGFMEAVVNETRSLLMGFGPLDERIKKLKKISDALALASDPEQSSYKDALKQALGDTTGTESPSNTPSLRVRTRRAMSVNPFLLSNEEKNPEVISLLEVGSTVILDILRNLLRCYTEAPLYEAFYYQSQKLLSMTFNAQPRASVQVALHHPNYYLGCECCAPDTKAIKQEEPLKFGSKIFGDSGGANEDGAVLPTNPDTAIAYRLHQECGRMVNLYDWYMAFASIVERESKVKDEKSLDPQYQKQIQ</sequence>
<proteinExistence type="inferred from homology"/>
<evidence type="ECO:0000256" key="9">
    <source>
        <dbReference type="ARBA" id="ARBA00045241"/>
    </source>
</evidence>
<keyword evidence="15" id="KW-1185">Reference proteome</keyword>
<keyword evidence="7" id="KW-0539">Nucleus</keyword>
<name>A0A9W8A3K1_9FUNG</name>
<feature type="domain" description="Origin recognition complex subunit 3 winged helix C-terminal" evidence="12">
    <location>
        <begin position="444"/>
        <end position="541"/>
    </location>
</feature>
<evidence type="ECO:0000256" key="8">
    <source>
        <dbReference type="ARBA" id="ARBA00026084"/>
    </source>
</evidence>
<dbReference type="GO" id="GO:0005664">
    <property type="term" value="C:nuclear origin of replication recognition complex"/>
    <property type="evidence" value="ECO:0007669"/>
    <property type="project" value="InterPro"/>
</dbReference>
<comment type="subunit">
    <text evidence="8">Component of ORC, a complex composed of at least 6 subunits: ORC1, ORC2, ORC3, ORC4, ORC5 and ORC6. ORC is regulated in a cell-cycle dependent manner. It is sequentially assembled at the exit from anaphase of mitosis and disassembled as cells enter S phase.</text>
</comment>
<evidence type="ECO:0000259" key="13">
    <source>
        <dbReference type="Pfam" id="PF19675"/>
    </source>
</evidence>
<evidence type="ECO:0000256" key="4">
    <source>
        <dbReference type="ARBA" id="ARBA00022553"/>
    </source>
</evidence>
<dbReference type="InterPro" id="IPR045667">
    <property type="entry name" value="ORC3_N"/>
</dbReference>
<keyword evidence="4" id="KW-0597">Phosphoprotein</keyword>
<dbReference type="GO" id="GO:0005656">
    <property type="term" value="C:nuclear pre-replicative complex"/>
    <property type="evidence" value="ECO:0007669"/>
    <property type="project" value="TreeGrafter"/>
</dbReference>
<comment type="subcellular location">
    <subcellularLocation>
        <location evidence="1">Nucleus</location>
    </subcellularLocation>
</comment>
<accession>A0A9W8A3K1</accession>
<gene>
    <name evidence="14" type="primary">ORC3</name>
    <name evidence="14" type="ORF">H4219_001979</name>
</gene>
<comment type="caution">
    <text evidence="14">The sequence shown here is derived from an EMBL/GenBank/DDBJ whole genome shotgun (WGS) entry which is preliminary data.</text>
</comment>